<dbReference type="GO" id="GO:0016020">
    <property type="term" value="C:membrane"/>
    <property type="evidence" value="ECO:0007669"/>
    <property type="project" value="UniProtKB-SubCell"/>
</dbReference>
<keyword evidence="2" id="KW-0813">Transport</keyword>
<reference evidence="10 11" key="1">
    <citation type="submission" date="2019-06" db="EMBL/GenBank/DDBJ databases">
        <title>Draft genome of Streptomyces sedi sp. JCM16909.</title>
        <authorList>
            <person name="Klykleung N."/>
            <person name="Tanasupawat S."/>
            <person name="Kudo T."/>
            <person name="Yuki M."/>
            <person name="Ohkuma M."/>
        </authorList>
    </citation>
    <scope>NUCLEOTIDE SEQUENCE [LARGE SCALE GENOMIC DNA]</scope>
    <source>
        <strain evidence="10 11">JCM 16909</strain>
    </source>
</reference>
<name>A0A5C4V3L4_9ACTN</name>
<feature type="transmembrane region" description="Helical" evidence="8">
    <location>
        <begin position="295"/>
        <end position="314"/>
    </location>
</feature>
<dbReference type="RefSeq" id="WP_139643976.1">
    <property type="nucleotide sequence ID" value="NZ_BAAAZS010000058.1"/>
</dbReference>
<evidence type="ECO:0000256" key="6">
    <source>
        <dbReference type="ARBA" id="ARBA00023136"/>
    </source>
</evidence>
<feature type="transmembrane region" description="Helical" evidence="8">
    <location>
        <begin position="209"/>
        <end position="231"/>
    </location>
</feature>
<dbReference type="Pfam" id="PF00999">
    <property type="entry name" value="Na_H_Exchanger"/>
    <property type="match status" value="1"/>
</dbReference>
<organism evidence="10 11">
    <name type="scientific">Streptomyces sedi</name>
    <dbReference type="NCBI Taxonomy" id="555059"/>
    <lineage>
        <taxon>Bacteria</taxon>
        <taxon>Bacillati</taxon>
        <taxon>Actinomycetota</taxon>
        <taxon>Actinomycetes</taxon>
        <taxon>Kitasatosporales</taxon>
        <taxon>Streptomycetaceae</taxon>
        <taxon>Streptomyces</taxon>
    </lineage>
</organism>
<feature type="transmembrane region" description="Helical" evidence="8">
    <location>
        <begin position="173"/>
        <end position="197"/>
    </location>
</feature>
<dbReference type="Gene3D" id="1.20.1530.20">
    <property type="match status" value="1"/>
</dbReference>
<feature type="transmembrane region" description="Helical" evidence="8">
    <location>
        <begin position="105"/>
        <end position="129"/>
    </location>
</feature>
<dbReference type="EMBL" id="VDGT01000007">
    <property type="protein sequence ID" value="TNM30582.1"/>
    <property type="molecule type" value="Genomic_DNA"/>
</dbReference>
<dbReference type="InterPro" id="IPR038770">
    <property type="entry name" value="Na+/solute_symporter_sf"/>
</dbReference>
<feature type="domain" description="Cation/H+ exchanger transmembrane" evidence="9">
    <location>
        <begin position="20"/>
        <end position="403"/>
    </location>
</feature>
<comment type="subcellular location">
    <subcellularLocation>
        <location evidence="1">Membrane</location>
        <topology evidence="1">Multi-pass membrane protein</topology>
    </subcellularLocation>
</comment>
<proteinExistence type="predicted"/>
<feature type="region of interest" description="Disordered" evidence="7">
    <location>
        <begin position="412"/>
        <end position="446"/>
    </location>
</feature>
<keyword evidence="11" id="KW-1185">Reference proteome</keyword>
<comment type="caution">
    <text evidence="10">The sequence shown here is derived from an EMBL/GenBank/DDBJ whole genome shotgun (WGS) entry which is preliminary data.</text>
</comment>
<dbReference type="GO" id="GO:1902600">
    <property type="term" value="P:proton transmembrane transport"/>
    <property type="evidence" value="ECO:0007669"/>
    <property type="project" value="InterPro"/>
</dbReference>
<evidence type="ECO:0000259" key="9">
    <source>
        <dbReference type="Pfam" id="PF00999"/>
    </source>
</evidence>
<feature type="transmembrane region" description="Helical" evidence="8">
    <location>
        <begin position="73"/>
        <end position="93"/>
    </location>
</feature>
<evidence type="ECO:0000256" key="4">
    <source>
        <dbReference type="ARBA" id="ARBA00022989"/>
    </source>
</evidence>
<accession>A0A5C4V3L4</accession>
<sequence>MASADGLPLEAVVVADVAIVLLAGTAMVALSRRLRQPPVVAEIATGIMLGPSLLGLLPGDLPQRIFPDDARPMLSAIAQIGLLLFMFLAGWELDLSRLRGRGRAVGGMAGFSMAVPFLLGLGAAGVMFSQHAGDGVDASTFALYVGTAFSITAFPVLARIVRDGRLSETRVGTTAMACAAIGDVVAWCVLVLVVALAEAGGHGQFVRVVLLSVAYGALMGLLVRPLLTALLRRSGRDGDSASLLVVIASGVFLSSYATSWIGIHAIFGAFAFGLVMPRGTGPALARAVAAPMEKVAALLLPVFFIVTGLSVDIGALGWSGLWTLLLIVVTAVVGKFCGAALPARLSGMGWREASVFGALMNTRGLTEIVILDVGRQLGIIDDQLFTMMVLMALVTTAMAGPFLHLARAAPAGADGSAEEGPSGAVSSAPDQVPPSGTGRQTAGGRR</sequence>
<keyword evidence="6 8" id="KW-0472">Membrane</keyword>
<protein>
    <submittedName>
        <fullName evidence="10">Cation/H(+) antiporter</fullName>
    </submittedName>
</protein>
<dbReference type="PANTHER" id="PTHR32468:SF0">
    <property type="entry name" value="K(+)_H(+) ANTIPORTER 1"/>
    <property type="match status" value="1"/>
</dbReference>
<feature type="transmembrane region" description="Helical" evidence="8">
    <location>
        <begin position="243"/>
        <end position="275"/>
    </location>
</feature>
<keyword evidence="5" id="KW-0406">Ion transport</keyword>
<dbReference type="InterPro" id="IPR050794">
    <property type="entry name" value="CPA2_transporter"/>
</dbReference>
<dbReference type="AlphaFoldDB" id="A0A5C4V3L4"/>
<feature type="transmembrane region" description="Helical" evidence="8">
    <location>
        <begin position="12"/>
        <end position="30"/>
    </location>
</feature>
<evidence type="ECO:0000256" key="7">
    <source>
        <dbReference type="SAM" id="MobiDB-lite"/>
    </source>
</evidence>
<gene>
    <name evidence="10" type="ORF">FH715_11285</name>
</gene>
<evidence type="ECO:0000313" key="11">
    <source>
        <dbReference type="Proteomes" id="UP000311713"/>
    </source>
</evidence>
<feature type="compositionally biased region" description="Low complexity" evidence="7">
    <location>
        <begin position="412"/>
        <end position="424"/>
    </location>
</feature>
<evidence type="ECO:0000256" key="8">
    <source>
        <dbReference type="SAM" id="Phobius"/>
    </source>
</evidence>
<evidence type="ECO:0000256" key="3">
    <source>
        <dbReference type="ARBA" id="ARBA00022692"/>
    </source>
</evidence>
<dbReference type="Proteomes" id="UP000311713">
    <property type="component" value="Unassembled WGS sequence"/>
</dbReference>
<evidence type="ECO:0000256" key="2">
    <source>
        <dbReference type="ARBA" id="ARBA00022448"/>
    </source>
</evidence>
<feature type="transmembrane region" description="Helical" evidence="8">
    <location>
        <begin position="384"/>
        <end position="403"/>
    </location>
</feature>
<evidence type="ECO:0000256" key="5">
    <source>
        <dbReference type="ARBA" id="ARBA00023065"/>
    </source>
</evidence>
<evidence type="ECO:0000313" key="10">
    <source>
        <dbReference type="EMBL" id="TNM30582.1"/>
    </source>
</evidence>
<evidence type="ECO:0000256" key="1">
    <source>
        <dbReference type="ARBA" id="ARBA00004141"/>
    </source>
</evidence>
<feature type="transmembrane region" description="Helical" evidence="8">
    <location>
        <begin position="141"/>
        <end position="161"/>
    </location>
</feature>
<dbReference type="PANTHER" id="PTHR32468">
    <property type="entry name" value="CATION/H + ANTIPORTER"/>
    <property type="match status" value="1"/>
</dbReference>
<dbReference type="GO" id="GO:0015297">
    <property type="term" value="F:antiporter activity"/>
    <property type="evidence" value="ECO:0007669"/>
    <property type="project" value="InterPro"/>
</dbReference>
<keyword evidence="3 8" id="KW-0812">Transmembrane</keyword>
<feature type="transmembrane region" description="Helical" evidence="8">
    <location>
        <begin position="321"/>
        <end position="341"/>
    </location>
</feature>
<dbReference type="OrthoDB" id="9793589at2"/>
<keyword evidence="4 8" id="KW-1133">Transmembrane helix</keyword>
<dbReference type="InterPro" id="IPR006153">
    <property type="entry name" value="Cation/H_exchanger_TM"/>
</dbReference>
<feature type="transmembrane region" description="Helical" evidence="8">
    <location>
        <begin position="39"/>
        <end position="58"/>
    </location>
</feature>